<dbReference type="Pfam" id="PF23162">
    <property type="entry name" value="AEP_C962R"/>
    <property type="match status" value="1"/>
</dbReference>
<evidence type="ECO:0000313" key="5">
    <source>
        <dbReference type="EMBL" id="QBK86352.1"/>
    </source>
</evidence>
<organism evidence="5">
    <name type="scientific">Marseillevirus LCMAC102</name>
    <dbReference type="NCBI Taxonomy" id="2506603"/>
    <lineage>
        <taxon>Viruses</taxon>
        <taxon>Varidnaviria</taxon>
        <taxon>Bamfordvirae</taxon>
        <taxon>Nucleocytoviricota</taxon>
        <taxon>Megaviricetes</taxon>
        <taxon>Pimascovirales</taxon>
        <taxon>Pimascovirales incertae sedis</taxon>
        <taxon>Marseilleviridae</taxon>
    </lineage>
</organism>
<dbReference type="InterPro" id="IPR014015">
    <property type="entry name" value="Helicase_SF3_DNA-vir"/>
</dbReference>
<dbReference type="Pfam" id="PF08707">
    <property type="entry name" value="PriCT_2"/>
    <property type="match status" value="1"/>
</dbReference>
<evidence type="ECO:0000256" key="1">
    <source>
        <dbReference type="ARBA" id="ARBA00022741"/>
    </source>
</evidence>
<dbReference type="GO" id="GO:0005524">
    <property type="term" value="F:ATP binding"/>
    <property type="evidence" value="ECO:0007669"/>
    <property type="project" value="UniProtKB-KW"/>
</dbReference>
<keyword evidence="5" id="KW-0347">Helicase</keyword>
<dbReference type="GO" id="GO:0004386">
    <property type="term" value="F:helicase activity"/>
    <property type="evidence" value="ECO:0007669"/>
    <property type="project" value="UniProtKB-KW"/>
</dbReference>
<dbReference type="InterPro" id="IPR056443">
    <property type="entry name" value="AEP_C962R"/>
</dbReference>
<dbReference type="InterPro" id="IPR014819">
    <property type="entry name" value="PriCT_2"/>
</dbReference>
<evidence type="ECO:0000256" key="3">
    <source>
        <dbReference type="ARBA" id="ARBA00022840"/>
    </source>
</evidence>
<proteinExistence type="predicted"/>
<name>A0A481YSX9_9VIRU</name>
<accession>A0A481YSX9</accession>
<dbReference type="PROSITE" id="PS51206">
    <property type="entry name" value="SF3_HELICASE_1"/>
    <property type="match status" value="1"/>
</dbReference>
<protein>
    <submittedName>
        <fullName evidence="5">D5-like helicase-primase</fullName>
    </submittedName>
</protein>
<dbReference type="PANTHER" id="PTHR35372">
    <property type="entry name" value="ATP BINDING PROTEIN-RELATED"/>
    <property type="match status" value="1"/>
</dbReference>
<keyword evidence="2" id="KW-0378">Hydrolase</keyword>
<feature type="domain" description="SF3 helicase" evidence="4">
    <location>
        <begin position="604"/>
        <end position="776"/>
    </location>
</feature>
<keyword evidence="1" id="KW-0547">Nucleotide-binding</keyword>
<reference evidence="5" key="1">
    <citation type="journal article" date="2019" name="MBio">
        <title>Virus Genomes from Deep Sea Sediments Expand the Ocean Megavirome and Support Independent Origins of Viral Gigantism.</title>
        <authorList>
            <person name="Backstrom D."/>
            <person name="Yutin N."/>
            <person name="Jorgensen S.L."/>
            <person name="Dharamshi J."/>
            <person name="Homa F."/>
            <person name="Zaremba-Niedwiedzka K."/>
            <person name="Spang A."/>
            <person name="Wolf Y.I."/>
            <person name="Koonin E.V."/>
            <person name="Ettema T.J."/>
        </authorList>
    </citation>
    <scope>NUCLEOTIDE SEQUENCE</scope>
</reference>
<dbReference type="EMBL" id="MK500334">
    <property type="protein sequence ID" value="QBK86352.1"/>
    <property type="molecule type" value="Genomic_DNA"/>
</dbReference>
<evidence type="ECO:0000259" key="4">
    <source>
        <dbReference type="PROSITE" id="PS51206"/>
    </source>
</evidence>
<dbReference type="GO" id="GO:0016817">
    <property type="term" value="F:hydrolase activity, acting on acid anhydrides"/>
    <property type="evidence" value="ECO:0007669"/>
    <property type="project" value="InterPro"/>
</dbReference>
<sequence length="943" mass="110516">MEAQLKAFLERCRIARGEPFTHTTKGTSGTSSRWTPGSYFIEDNYLDNFWTTYCNYIANNQNSCHSTVTERPGPYGPLRVDFDFKSSIDDGHKRKYTKHILKHIVKLYQKELQHIIDPEIFENTMLTCIVLEKPEPRIEEGKLKDGFHLHFPNFICEGWIQDRYLREKVSAKMLEEKVWGENSNFITPLSEFIDKDIARKPWMLYGSMNYKNKHSVPYLYNNWTKSSNKFGYAFDHNLSDIALDKIFEIDMSNRQKSVKYYLPRFLSIRGFTSATSLTDEIISQKTLTVGRKKRNYQITKKRTKADVMTDLKTIKDWELMSMLSNVRAENYDEWMDVGWTLFNIGQGEDDALAMWIEFSTRSSKFIDGECEKMWETMDLSAKTIASLFAMAKIDSPDDYNDMKKTDYKCKMWSSVKSFPEPNEYDVAFVVSAMYPNRFVCARAKEDIWYEFDDHRWRKIDGHTSMQRLLPSEVCQEYWNLHAEIAIKQKTADDSERVKLENQRKVCKKIIDRLKTDIFQKKVIKQLCILKEIHQPLFMQKIDENRKLLGCENGIIDLELGIFRDGRPDDYVTFSTGMYFRKYNPKDKEVKELDDYLLKVYPNEKRRKYFIDFMTSCMEGGNIHKRFLIATGPSDGAKSMTFSLLELVFGKDKRGGIKGYFGKFDRTLMVRSTGSNSSSGPRPELARVRGKRIMGAQEVTKEEKLNIGFIKEATGNDSFFARGLYEKDADEIQPMFTLLMQCNEPPEIPGQDEATWSRVRILDHESKFVKPQDLEEFPVPETFEEQLRIKRFAADNDIRDRLPNLAQVLLWKLFDNFKTYKTQGLIEPNEVLLSTAKYKMDNDIYSQFIHDRIEKEKDPDKAKTTFIKLAETFSEFGDWYKDNYPSYIKGKIGKNIMKHELNKRLGVITNENKEFYGFGKMSRWWGYKIVQDDPQDLQSFLGGD</sequence>
<keyword evidence="3" id="KW-0067">ATP-binding</keyword>
<dbReference type="InterPro" id="IPR051620">
    <property type="entry name" value="ORF904-like_C"/>
</dbReference>
<gene>
    <name evidence="5" type="ORF">LCMAC102_01470</name>
</gene>
<evidence type="ECO:0000256" key="2">
    <source>
        <dbReference type="ARBA" id="ARBA00022801"/>
    </source>
</evidence>
<dbReference type="PANTHER" id="PTHR35372:SF2">
    <property type="entry name" value="SF3 HELICASE DOMAIN-CONTAINING PROTEIN"/>
    <property type="match status" value="1"/>
</dbReference>
<dbReference type="Pfam" id="PF08706">
    <property type="entry name" value="D5_N"/>
    <property type="match status" value="1"/>
</dbReference>
<dbReference type="InterPro" id="IPR014818">
    <property type="entry name" value="Phage/plasmid_primase_P4_C"/>
</dbReference>